<proteinExistence type="predicted"/>
<evidence type="ECO:0000256" key="3">
    <source>
        <dbReference type="ARBA" id="ARBA00022989"/>
    </source>
</evidence>
<organism evidence="7 8">
    <name type="scientific">Oikopleura dioica</name>
    <name type="common">Tunicate</name>
    <dbReference type="NCBI Taxonomy" id="34765"/>
    <lineage>
        <taxon>Eukaryota</taxon>
        <taxon>Metazoa</taxon>
        <taxon>Chordata</taxon>
        <taxon>Tunicata</taxon>
        <taxon>Appendicularia</taxon>
        <taxon>Copelata</taxon>
        <taxon>Oikopleuridae</taxon>
        <taxon>Oikopleura</taxon>
    </lineage>
</organism>
<keyword evidence="4 6" id="KW-0472">Membrane</keyword>
<dbReference type="Gene3D" id="1.20.1070.10">
    <property type="entry name" value="Rhodopsin 7-helix transmembrane proteins"/>
    <property type="match status" value="1"/>
</dbReference>
<dbReference type="Pfam" id="PF00002">
    <property type="entry name" value="7tm_2"/>
    <property type="match status" value="1"/>
</dbReference>
<dbReference type="Proteomes" id="UP001158576">
    <property type="component" value="Chromosome XSR"/>
</dbReference>
<accession>A0ABN7SI90</accession>
<evidence type="ECO:0000313" key="8">
    <source>
        <dbReference type="Proteomes" id="UP001158576"/>
    </source>
</evidence>
<keyword evidence="3 6" id="KW-1133">Transmembrane helix</keyword>
<gene>
    <name evidence="7" type="ORF">OKIOD_LOCUS6377</name>
</gene>
<keyword evidence="2 6" id="KW-0812">Transmembrane</keyword>
<evidence type="ECO:0000256" key="2">
    <source>
        <dbReference type="ARBA" id="ARBA00022692"/>
    </source>
</evidence>
<feature type="transmembrane region" description="Helical" evidence="6">
    <location>
        <begin position="177"/>
        <end position="198"/>
    </location>
</feature>
<evidence type="ECO:0000256" key="5">
    <source>
        <dbReference type="SAM" id="MobiDB-lite"/>
    </source>
</evidence>
<feature type="compositionally biased region" description="Low complexity" evidence="5">
    <location>
        <begin position="40"/>
        <end position="55"/>
    </location>
</feature>
<keyword evidence="8" id="KW-1185">Reference proteome</keyword>
<sequence length="375" mass="44100">MFGAVCFPEVPQNASFCDKERRFLTKCMPPAYDDYEEYESQSPTQSPTHSTTQYPPFDDGGWIHHQFAHHHWEANDTNYIELMNKGECGENTSHSRIHPDRMYLEWCETPDHKNENQGSFNPCITEKSFEQEYETSVSEVVRDLVYIGLPSFAFILTLSTTLVLVKFFRRSKRILVYINMFLSMSLFSLCYVINIWIYRLYANMRKEESKKIIDVLGGYIDSLFQRNYNGENGINNLTTTQHDLFLKPDFCDRNDEHFYKRLNYTRADCSTLEDLDRVAREAGCGWDEFNAEKSTIENYCIFFGLLEAYFWMTKFTWFILQAIYLVMLNLCTYNSLSIFQSNMFIWIGWLTPLPFLAAFASNFFFSKGTGSIYFD</sequence>
<feature type="region of interest" description="Disordered" evidence="5">
    <location>
        <begin position="36"/>
        <end position="55"/>
    </location>
</feature>
<dbReference type="InterPro" id="IPR000832">
    <property type="entry name" value="GPCR_2_secretin-like"/>
</dbReference>
<protein>
    <submittedName>
        <fullName evidence="7">Oidioi.mRNA.OKI2018_I69.XSR.g14819.t1.cds</fullName>
    </submittedName>
</protein>
<evidence type="ECO:0000256" key="4">
    <source>
        <dbReference type="ARBA" id="ARBA00023136"/>
    </source>
</evidence>
<evidence type="ECO:0000256" key="6">
    <source>
        <dbReference type="SAM" id="Phobius"/>
    </source>
</evidence>
<evidence type="ECO:0000313" key="7">
    <source>
        <dbReference type="EMBL" id="CAG5096866.1"/>
    </source>
</evidence>
<feature type="transmembrane region" description="Helical" evidence="6">
    <location>
        <begin position="315"/>
        <end position="336"/>
    </location>
</feature>
<name>A0ABN7SI90_OIKDI</name>
<evidence type="ECO:0000256" key="1">
    <source>
        <dbReference type="ARBA" id="ARBA00004141"/>
    </source>
</evidence>
<reference evidence="7 8" key="1">
    <citation type="submission" date="2021-04" db="EMBL/GenBank/DDBJ databases">
        <authorList>
            <person name="Bliznina A."/>
        </authorList>
    </citation>
    <scope>NUCLEOTIDE SEQUENCE [LARGE SCALE GENOMIC DNA]</scope>
</reference>
<feature type="transmembrane region" description="Helical" evidence="6">
    <location>
        <begin position="144"/>
        <end position="165"/>
    </location>
</feature>
<dbReference type="EMBL" id="OU015569">
    <property type="protein sequence ID" value="CAG5096866.1"/>
    <property type="molecule type" value="Genomic_DNA"/>
</dbReference>
<comment type="subcellular location">
    <subcellularLocation>
        <location evidence="1">Membrane</location>
        <topology evidence="1">Multi-pass membrane protein</topology>
    </subcellularLocation>
</comment>
<feature type="transmembrane region" description="Helical" evidence="6">
    <location>
        <begin position="343"/>
        <end position="365"/>
    </location>
</feature>